<name>D4H584_DENA2</name>
<dbReference type="GO" id="GO:0016740">
    <property type="term" value="F:transferase activity"/>
    <property type="evidence" value="ECO:0007669"/>
    <property type="project" value="UniProtKB-KW"/>
</dbReference>
<gene>
    <name evidence="2" type="ordered locus">Dacet_2685</name>
</gene>
<dbReference type="eggNOG" id="COG1209">
    <property type="taxonomic scope" value="Bacteria"/>
</dbReference>
<dbReference type="Gene3D" id="3.90.550.10">
    <property type="entry name" value="Spore Coat Polysaccharide Biosynthesis Protein SpsA, Chain A"/>
    <property type="match status" value="1"/>
</dbReference>
<dbReference type="EMBL" id="CP001968">
    <property type="protein sequence ID" value="ADD69440.1"/>
    <property type="molecule type" value="Genomic_DNA"/>
</dbReference>
<dbReference type="InterPro" id="IPR029044">
    <property type="entry name" value="Nucleotide-diphossugar_trans"/>
</dbReference>
<dbReference type="AlphaFoldDB" id="D4H584"/>
<evidence type="ECO:0000313" key="3">
    <source>
        <dbReference type="Proteomes" id="UP000002012"/>
    </source>
</evidence>
<accession>D4H584</accession>
<sequence length="243" mass="27594">MLNIMIPMAGENKFFPEGEFVYPKPLIEINGEMMIQHVIENLQKIDDDVVFTFVVNNSDCAKFHLDNTLNLLTDGKCNIVKVTGETKGAICSCLLGIDNIDNNDQLIIANMDQVINADLRDCVKKLSQFDAGVIAFESTHPRWSYVRQDENNMVVETAEKRPISKSAIAGFYYFKHGKDFVKAAMRTIEKDASLNGMFYTSATLNELVLDNKNIGLVHIENKDYVTFYTPRKVKEYESRLICN</sequence>
<feature type="domain" description="Nucleotidyl transferase" evidence="1">
    <location>
        <begin position="22"/>
        <end position="191"/>
    </location>
</feature>
<dbReference type="KEGG" id="dap:Dacet_2685"/>
<dbReference type="STRING" id="522772.Dacet_2685"/>
<evidence type="ECO:0000313" key="2">
    <source>
        <dbReference type="EMBL" id="ADD69440.1"/>
    </source>
</evidence>
<dbReference type="InterPro" id="IPR016873">
    <property type="entry name" value="Caps_polysacc_synth_BcbE_prd"/>
</dbReference>
<proteinExistence type="predicted"/>
<protein>
    <submittedName>
        <fullName evidence="2">Putative nucleotidyltransferase</fullName>
    </submittedName>
</protein>
<dbReference type="InParanoid" id="D4H584"/>
<dbReference type="Proteomes" id="UP000002012">
    <property type="component" value="Chromosome"/>
</dbReference>
<keyword evidence="2" id="KW-0808">Transferase</keyword>
<dbReference type="SUPFAM" id="SSF53448">
    <property type="entry name" value="Nucleotide-diphospho-sugar transferases"/>
    <property type="match status" value="1"/>
</dbReference>
<dbReference type="PaxDb" id="522772-Dacet_2685"/>
<dbReference type="InterPro" id="IPR005835">
    <property type="entry name" value="NTP_transferase_dom"/>
</dbReference>
<dbReference type="Pfam" id="PF00483">
    <property type="entry name" value="NTP_transferase"/>
    <property type="match status" value="1"/>
</dbReference>
<dbReference type="HOGENOM" id="CLU_065567_1_0_0"/>
<dbReference type="RefSeq" id="WP_013011934.1">
    <property type="nucleotide sequence ID" value="NC_013943.1"/>
</dbReference>
<evidence type="ECO:0000259" key="1">
    <source>
        <dbReference type="Pfam" id="PF00483"/>
    </source>
</evidence>
<dbReference type="CDD" id="cd04183">
    <property type="entry name" value="GT2_BcE_like"/>
    <property type="match status" value="1"/>
</dbReference>
<keyword evidence="3" id="KW-1185">Reference proteome</keyword>
<dbReference type="PIRSF" id="PIRSF028162">
    <property type="entry name" value="BcbE_prd"/>
    <property type="match status" value="1"/>
</dbReference>
<organism evidence="2 3">
    <name type="scientific">Denitrovibrio acetiphilus (strain DSM 12809 / NBRC 114555 / N2460)</name>
    <dbReference type="NCBI Taxonomy" id="522772"/>
    <lineage>
        <taxon>Bacteria</taxon>
        <taxon>Pseudomonadati</taxon>
        <taxon>Deferribacterota</taxon>
        <taxon>Deferribacteres</taxon>
        <taxon>Deferribacterales</taxon>
        <taxon>Geovibrionaceae</taxon>
        <taxon>Denitrovibrio</taxon>
    </lineage>
</organism>
<reference evidence="2 3" key="1">
    <citation type="journal article" date="2010" name="Stand. Genomic Sci.">
        <title>Complete genome sequence of Denitrovibrio acetiphilus type strain (N2460).</title>
        <authorList>
            <person name="Kiss H."/>
            <person name="Lang E."/>
            <person name="Lapidus A."/>
            <person name="Copeland A."/>
            <person name="Nolan M."/>
            <person name="Glavina Del Rio T."/>
            <person name="Chen F."/>
            <person name="Lucas S."/>
            <person name="Tice H."/>
            <person name="Cheng J.F."/>
            <person name="Han C."/>
            <person name="Goodwin L."/>
            <person name="Pitluck S."/>
            <person name="Liolios K."/>
            <person name="Pati A."/>
            <person name="Ivanova N."/>
            <person name="Mavromatis K."/>
            <person name="Chen A."/>
            <person name="Palaniappan K."/>
            <person name="Land M."/>
            <person name="Hauser L."/>
            <person name="Chang Y.J."/>
            <person name="Jeffries C.D."/>
            <person name="Detter J.C."/>
            <person name="Brettin T."/>
            <person name="Spring S."/>
            <person name="Rohde M."/>
            <person name="Goker M."/>
            <person name="Woyke T."/>
            <person name="Bristow J."/>
            <person name="Eisen J.A."/>
            <person name="Markowitz V."/>
            <person name="Hugenholtz P."/>
            <person name="Kyrpides N.C."/>
            <person name="Klenk H.P."/>
        </authorList>
    </citation>
    <scope>NUCLEOTIDE SEQUENCE [LARGE SCALE GENOMIC DNA]</scope>
    <source>
        <strain evidence="3">DSM 12809 / NBRC 114555 / N2460</strain>
    </source>
</reference>
<dbReference type="OrthoDB" id="9788272at2"/>